<evidence type="ECO:0000256" key="1">
    <source>
        <dbReference type="SAM" id="SignalP"/>
    </source>
</evidence>
<gene>
    <name evidence="2" type="ORF">ACFSKL_06380</name>
</gene>
<name>A0ABW4VJX7_9BACT</name>
<protein>
    <recommendedName>
        <fullName evidence="4">Lipocalin-like domain-containing protein</fullName>
    </recommendedName>
</protein>
<feature type="chain" id="PRO_5047187493" description="Lipocalin-like domain-containing protein" evidence="1">
    <location>
        <begin position="21"/>
        <end position="140"/>
    </location>
</feature>
<evidence type="ECO:0008006" key="4">
    <source>
        <dbReference type="Google" id="ProtNLM"/>
    </source>
</evidence>
<keyword evidence="3" id="KW-1185">Reference proteome</keyword>
<dbReference type="Proteomes" id="UP001597361">
    <property type="component" value="Unassembled WGS sequence"/>
</dbReference>
<proteinExistence type="predicted"/>
<reference evidence="3" key="1">
    <citation type="journal article" date="2019" name="Int. J. Syst. Evol. Microbiol.">
        <title>The Global Catalogue of Microorganisms (GCM) 10K type strain sequencing project: providing services to taxonomists for standard genome sequencing and annotation.</title>
        <authorList>
            <consortium name="The Broad Institute Genomics Platform"/>
            <consortium name="The Broad Institute Genome Sequencing Center for Infectious Disease"/>
            <person name="Wu L."/>
            <person name="Ma J."/>
        </authorList>
    </citation>
    <scope>NUCLEOTIDE SEQUENCE [LARGE SCALE GENOMIC DNA]</scope>
    <source>
        <strain evidence="3">CGMCC 1.15180</strain>
    </source>
</reference>
<dbReference type="PROSITE" id="PS51257">
    <property type="entry name" value="PROKAR_LIPOPROTEIN"/>
    <property type="match status" value="1"/>
</dbReference>
<evidence type="ECO:0000313" key="3">
    <source>
        <dbReference type="Proteomes" id="UP001597361"/>
    </source>
</evidence>
<dbReference type="RefSeq" id="WP_376884516.1">
    <property type="nucleotide sequence ID" value="NZ_JBHUHR010000015.1"/>
</dbReference>
<dbReference type="EMBL" id="JBHUHR010000015">
    <property type="protein sequence ID" value="MFD2034409.1"/>
    <property type="molecule type" value="Genomic_DNA"/>
</dbReference>
<comment type="caution">
    <text evidence="2">The sequence shown here is derived from an EMBL/GenBank/DDBJ whole genome shotgun (WGS) entry which is preliminary data.</text>
</comment>
<organism evidence="2 3">
    <name type="scientific">Belliella marina</name>
    <dbReference type="NCBI Taxonomy" id="1644146"/>
    <lineage>
        <taxon>Bacteria</taxon>
        <taxon>Pseudomonadati</taxon>
        <taxon>Bacteroidota</taxon>
        <taxon>Cytophagia</taxon>
        <taxon>Cytophagales</taxon>
        <taxon>Cyclobacteriaceae</taxon>
        <taxon>Belliella</taxon>
    </lineage>
</organism>
<evidence type="ECO:0000313" key="2">
    <source>
        <dbReference type="EMBL" id="MFD2034409.1"/>
    </source>
</evidence>
<keyword evidence="1" id="KW-0732">Signal</keyword>
<feature type="signal peptide" evidence="1">
    <location>
        <begin position="1"/>
        <end position="20"/>
    </location>
</feature>
<accession>A0ABW4VJX7</accession>
<sequence length="140" mass="15725">MKKSFTSILLGAFLAFFACSEDEAPEQQVVGNWELIESIGSWPVDSSSDTELDFTTNYQFNFDGTFTKTRTTDDVEEEATGNYTVVSNTDGTYIDLTFESGLEIIESCHSETEVFVLKSKNRLEGTWGTCDGMKFIFSKR</sequence>